<dbReference type="InterPro" id="IPR013325">
    <property type="entry name" value="RNA_pol_sigma_r2"/>
</dbReference>
<protein>
    <submittedName>
        <fullName evidence="7">RNA polymerase sigma-70 factor, ECF subfamily</fullName>
    </submittedName>
</protein>
<dbReference type="PANTHER" id="PTHR43133">
    <property type="entry name" value="RNA POLYMERASE ECF-TYPE SIGMA FACTO"/>
    <property type="match status" value="1"/>
</dbReference>
<dbReference type="SUPFAM" id="SSF88659">
    <property type="entry name" value="Sigma3 and sigma4 domains of RNA polymerase sigma factors"/>
    <property type="match status" value="1"/>
</dbReference>
<feature type="domain" description="RNA polymerase sigma factor 70 region 4 type 2" evidence="6">
    <location>
        <begin position="120"/>
        <end position="171"/>
    </location>
</feature>
<keyword evidence="4" id="KW-0804">Transcription</keyword>
<dbReference type="GO" id="GO:0003677">
    <property type="term" value="F:DNA binding"/>
    <property type="evidence" value="ECO:0007669"/>
    <property type="project" value="InterPro"/>
</dbReference>
<dbReference type="Pfam" id="PF08281">
    <property type="entry name" value="Sigma70_r4_2"/>
    <property type="match status" value="1"/>
</dbReference>
<keyword evidence="8" id="KW-1185">Reference proteome</keyword>
<dbReference type="InterPro" id="IPR039425">
    <property type="entry name" value="RNA_pol_sigma-70-like"/>
</dbReference>
<comment type="similarity">
    <text evidence="1">Belongs to the sigma-70 factor family. ECF subfamily.</text>
</comment>
<evidence type="ECO:0000256" key="1">
    <source>
        <dbReference type="ARBA" id="ARBA00010641"/>
    </source>
</evidence>
<reference evidence="8" key="1">
    <citation type="submission" date="2016-11" db="EMBL/GenBank/DDBJ databases">
        <authorList>
            <person name="Varghese N."/>
            <person name="Submissions S."/>
        </authorList>
    </citation>
    <scope>NUCLEOTIDE SEQUENCE [LARGE SCALE GENOMIC DNA]</scope>
    <source>
        <strain evidence="8">DSM 11792</strain>
    </source>
</reference>
<dbReference type="PANTHER" id="PTHR43133:SF51">
    <property type="entry name" value="RNA POLYMERASE SIGMA FACTOR"/>
    <property type="match status" value="1"/>
</dbReference>
<feature type="domain" description="RNA polymerase sigma-70 region 2" evidence="5">
    <location>
        <begin position="21"/>
        <end position="88"/>
    </location>
</feature>
<evidence type="ECO:0000256" key="3">
    <source>
        <dbReference type="ARBA" id="ARBA00023082"/>
    </source>
</evidence>
<dbReference type="OrthoDB" id="2080364at2"/>
<sequence length="199" mass="22850">MKDVELIKRCQSGDINAFELLVERFGAQAVRTAYLVTGRQDLAEDIAQETFIQCFYSIKQLKKAEFFKTWFYKILLRTGRKMAAKNRRLLQIDNLDNNFNAVQLHHYDLEEAFEKNEAKEAVYQAVSTLSEPLKVVITLRYFNDFSISEIASVLGCKEGTVKSRLHNARKLIAAFLQEKGLNTASSEDNQSRKECILNV</sequence>
<dbReference type="Proteomes" id="UP000184196">
    <property type="component" value="Unassembled WGS sequence"/>
</dbReference>
<dbReference type="Pfam" id="PF04542">
    <property type="entry name" value="Sigma70_r2"/>
    <property type="match status" value="1"/>
</dbReference>
<evidence type="ECO:0000256" key="2">
    <source>
        <dbReference type="ARBA" id="ARBA00023015"/>
    </source>
</evidence>
<dbReference type="Gene3D" id="1.10.10.10">
    <property type="entry name" value="Winged helix-like DNA-binding domain superfamily/Winged helix DNA-binding domain"/>
    <property type="match status" value="1"/>
</dbReference>
<proteinExistence type="inferred from homology"/>
<evidence type="ECO:0000313" key="8">
    <source>
        <dbReference type="Proteomes" id="UP000184196"/>
    </source>
</evidence>
<keyword evidence="2" id="KW-0805">Transcription regulation</keyword>
<dbReference type="InterPro" id="IPR013324">
    <property type="entry name" value="RNA_pol_sigma_r3/r4-like"/>
</dbReference>
<evidence type="ECO:0000313" key="7">
    <source>
        <dbReference type="EMBL" id="SHF32235.1"/>
    </source>
</evidence>
<organism evidence="7 8">
    <name type="scientific">Desulfofundulus australicus DSM 11792</name>
    <dbReference type="NCBI Taxonomy" id="1121425"/>
    <lineage>
        <taxon>Bacteria</taxon>
        <taxon>Bacillati</taxon>
        <taxon>Bacillota</taxon>
        <taxon>Clostridia</taxon>
        <taxon>Eubacteriales</taxon>
        <taxon>Peptococcaceae</taxon>
        <taxon>Desulfofundulus</taxon>
    </lineage>
</organism>
<dbReference type="RefSeq" id="WP_073165664.1">
    <property type="nucleotide sequence ID" value="NZ_FQUW01000023.1"/>
</dbReference>
<evidence type="ECO:0000259" key="6">
    <source>
        <dbReference type="Pfam" id="PF08281"/>
    </source>
</evidence>
<name>A0A1M5APX7_9FIRM</name>
<dbReference type="NCBIfam" id="TIGR02937">
    <property type="entry name" value="sigma70-ECF"/>
    <property type="match status" value="1"/>
</dbReference>
<dbReference type="GO" id="GO:0006352">
    <property type="term" value="P:DNA-templated transcription initiation"/>
    <property type="evidence" value="ECO:0007669"/>
    <property type="project" value="InterPro"/>
</dbReference>
<dbReference type="InterPro" id="IPR007627">
    <property type="entry name" value="RNA_pol_sigma70_r2"/>
</dbReference>
<dbReference type="CDD" id="cd06171">
    <property type="entry name" value="Sigma70_r4"/>
    <property type="match status" value="1"/>
</dbReference>
<accession>A0A1M5APX7</accession>
<keyword evidence="3" id="KW-0731">Sigma factor</keyword>
<dbReference type="Gene3D" id="1.10.1740.10">
    <property type="match status" value="1"/>
</dbReference>
<evidence type="ECO:0000256" key="4">
    <source>
        <dbReference type="ARBA" id="ARBA00023163"/>
    </source>
</evidence>
<evidence type="ECO:0000259" key="5">
    <source>
        <dbReference type="Pfam" id="PF04542"/>
    </source>
</evidence>
<dbReference type="InterPro" id="IPR036388">
    <property type="entry name" value="WH-like_DNA-bd_sf"/>
</dbReference>
<dbReference type="SUPFAM" id="SSF88946">
    <property type="entry name" value="Sigma2 domain of RNA polymerase sigma factors"/>
    <property type="match status" value="1"/>
</dbReference>
<dbReference type="AlphaFoldDB" id="A0A1M5APX7"/>
<dbReference type="GO" id="GO:0016987">
    <property type="term" value="F:sigma factor activity"/>
    <property type="evidence" value="ECO:0007669"/>
    <property type="project" value="UniProtKB-KW"/>
</dbReference>
<dbReference type="InterPro" id="IPR014284">
    <property type="entry name" value="RNA_pol_sigma-70_dom"/>
</dbReference>
<gene>
    <name evidence="7" type="ORF">SAMN02745218_01961</name>
</gene>
<dbReference type="InterPro" id="IPR013249">
    <property type="entry name" value="RNA_pol_sigma70_r4_t2"/>
</dbReference>
<dbReference type="EMBL" id="FQUW01000023">
    <property type="protein sequence ID" value="SHF32235.1"/>
    <property type="molecule type" value="Genomic_DNA"/>
</dbReference>